<keyword evidence="2" id="KW-0227">DNA damage</keyword>
<keyword evidence="2" id="KW-0234">DNA repair</keyword>
<evidence type="ECO:0000313" key="5">
    <source>
        <dbReference type="EMBL" id="QGM98449.1"/>
    </source>
</evidence>
<evidence type="ECO:0000259" key="4">
    <source>
        <dbReference type="SMART" id="SM00559"/>
    </source>
</evidence>
<organism evidence="5 6">
    <name type="scientific">Methylocystis parvus</name>
    <dbReference type="NCBI Taxonomy" id="134"/>
    <lineage>
        <taxon>Bacteria</taxon>
        <taxon>Pseudomonadati</taxon>
        <taxon>Pseudomonadota</taxon>
        <taxon>Alphaproteobacteria</taxon>
        <taxon>Hyphomicrobiales</taxon>
        <taxon>Methylocystaceae</taxon>
        <taxon>Methylocystis</taxon>
    </lineage>
</organism>
<dbReference type="Proteomes" id="UP000422569">
    <property type="component" value="Chromosome"/>
</dbReference>
<dbReference type="InterPro" id="IPR006164">
    <property type="entry name" value="DNA_bd_Ku70/Ku80"/>
</dbReference>
<dbReference type="GO" id="GO:0003690">
    <property type="term" value="F:double-stranded DNA binding"/>
    <property type="evidence" value="ECO:0007669"/>
    <property type="project" value="UniProtKB-UniRule"/>
</dbReference>
<dbReference type="Pfam" id="PF02735">
    <property type="entry name" value="Ku"/>
    <property type="match status" value="1"/>
</dbReference>
<dbReference type="GO" id="GO:0006303">
    <property type="term" value="P:double-strand break repair via nonhomologous end joining"/>
    <property type="evidence" value="ECO:0007669"/>
    <property type="project" value="UniProtKB-UniRule"/>
</dbReference>
<evidence type="ECO:0000256" key="1">
    <source>
        <dbReference type="ARBA" id="ARBA00023125"/>
    </source>
</evidence>
<proteinExistence type="inferred from homology"/>
<dbReference type="AlphaFoldDB" id="A0A6B8MA23"/>
<evidence type="ECO:0000256" key="3">
    <source>
        <dbReference type="SAM" id="MobiDB-lite"/>
    </source>
</evidence>
<dbReference type="RefSeq" id="WP_016918127.1">
    <property type="nucleotide sequence ID" value="NZ_CP044331.1"/>
</dbReference>
<comment type="function">
    <text evidence="2">With LigD forms a non-homologous end joining (NHEJ) DNA repair enzyme, which repairs dsDNA breaks with reduced fidelity. Binds linear dsDNA with 5'- and 3'- overhangs but not closed circular dsDNA nor ssDNA. Recruits and stimulates the ligase activity of LigD.</text>
</comment>
<comment type="similarity">
    <text evidence="2">Belongs to the prokaryotic Ku family.</text>
</comment>
<feature type="domain" description="Ku" evidence="4">
    <location>
        <begin position="56"/>
        <end position="187"/>
    </location>
</feature>
<dbReference type="SMART" id="SM00559">
    <property type="entry name" value="Ku78"/>
    <property type="match status" value="1"/>
</dbReference>
<keyword evidence="1 2" id="KW-0238">DNA-binding</keyword>
<feature type="compositionally biased region" description="Low complexity" evidence="3">
    <location>
        <begin position="280"/>
        <end position="293"/>
    </location>
</feature>
<dbReference type="SUPFAM" id="SSF100939">
    <property type="entry name" value="SPOC domain-like"/>
    <property type="match status" value="1"/>
</dbReference>
<sequence length="299" mass="33574">MAESARTFWKGHLRLALVSIPVRLIAAEKAESEIRFHQVDRKSKQRIRYLKVASGKGEVKKEDIVLGYEVEPGNYVFMEDEELDTLKLSSRHTIELSQFVDADEIEPLYFNRPYYVLPDGEVAEEGYRVLRDALWSKRKVGIGQLTLRGRENLVALLPAGDGQGLVLDTLRYESELKDAEEIFSSIGRDKPREDMVQMAEDLIERRSEPFDAAKFHNHYAEALRDLVKTKLGRGETVPVEEQAQTGAKVLDFMEALKRSVAASGGEAPPEPPKKGRAPAKKAAPAKSSKTSKAPTRRRA</sequence>
<dbReference type="GO" id="GO:0006310">
    <property type="term" value="P:DNA recombination"/>
    <property type="evidence" value="ECO:0007669"/>
    <property type="project" value="UniProtKB-KW"/>
</dbReference>
<dbReference type="KEGG" id="mpar:F7D14_13835"/>
<name>A0A6B8MA23_9HYPH</name>
<dbReference type="Gene3D" id="2.40.290.10">
    <property type="match status" value="1"/>
</dbReference>
<evidence type="ECO:0000313" key="6">
    <source>
        <dbReference type="Proteomes" id="UP000422569"/>
    </source>
</evidence>
<dbReference type="HAMAP" id="MF_01875">
    <property type="entry name" value="Prokaryotic_Ku"/>
    <property type="match status" value="1"/>
</dbReference>
<evidence type="ECO:0000256" key="2">
    <source>
        <dbReference type="HAMAP-Rule" id="MF_01875"/>
    </source>
</evidence>
<dbReference type="PIRSF" id="PIRSF006493">
    <property type="entry name" value="Prok_Ku"/>
    <property type="match status" value="1"/>
</dbReference>
<comment type="subunit">
    <text evidence="2">Homodimer. Interacts with LigD.</text>
</comment>
<reference evidence="5 6" key="1">
    <citation type="submission" date="2019-09" db="EMBL/GenBank/DDBJ databases">
        <title>Isolation and complete genome sequencing of Methylocystis species.</title>
        <authorList>
            <person name="Rumah B.L."/>
            <person name="Stead C.E."/>
            <person name="Stevens B.C."/>
            <person name="Minton N.P."/>
            <person name="Grosse-Honebrink A."/>
            <person name="Zhang Y."/>
        </authorList>
    </citation>
    <scope>NUCLEOTIDE SEQUENCE [LARGE SCALE GENOMIC DNA]</scope>
    <source>
        <strain evidence="5 6">BRCS2</strain>
    </source>
</reference>
<feature type="region of interest" description="Disordered" evidence="3">
    <location>
        <begin position="260"/>
        <end position="299"/>
    </location>
</feature>
<protein>
    <recommendedName>
        <fullName evidence="2">Non-homologous end joining protein Ku</fullName>
    </recommendedName>
</protein>
<dbReference type="PANTHER" id="PTHR41251">
    <property type="entry name" value="NON-HOMOLOGOUS END JOINING PROTEIN KU"/>
    <property type="match status" value="1"/>
</dbReference>
<keyword evidence="6" id="KW-1185">Reference proteome</keyword>
<dbReference type="PANTHER" id="PTHR41251:SF1">
    <property type="entry name" value="NON-HOMOLOGOUS END JOINING PROTEIN KU"/>
    <property type="match status" value="1"/>
</dbReference>
<dbReference type="InterPro" id="IPR009187">
    <property type="entry name" value="Prok_Ku"/>
</dbReference>
<dbReference type="EMBL" id="CP044331">
    <property type="protein sequence ID" value="QGM98449.1"/>
    <property type="molecule type" value="Genomic_DNA"/>
</dbReference>
<gene>
    <name evidence="2" type="primary">ku</name>
    <name evidence="5" type="ORF">F7D14_13835</name>
</gene>
<dbReference type="InterPro" id="IPR016194">
    <property type="entry name" value="SPOC-like_C_dom_sf"/>
</dbReference>
<accession>A0A6B8MA23</accession>
<dbReference type="NCBIfam" id="TIGR02772">
    <property type="entry name" value="Ku_bact"/>
    <property type="match status" value="1"/>
</dbReference>
<keyword evidence="2" id="KW-0233">DNA recombination</keyword>